<dbReference type="RefSeq" id="WP_338236830.1">
    <property type="nucleotide sequence ID" value="NZ_BQKE01000001.1"/>
</dbReference>
<evidence type="ECO:0000313" key="3">
    <source>
        <dbReference type="Proteomes" id="UP001310022"/>
    </source>
</evidence>
<keyword evidence="3" id="KW-1185">Reference proteome</keyword>
<accession>A0AAN4VY74</accession>
<sequence>MKLNQPHQFFDIENPDLINFTNNVVGNETNPQEKAKLLYYAVRDQFLYNPFLIHFSDQENKASHLLKVGSGHCIAKASFLCCCLRIADIPAKLGMAKVRNHMGTAKLEEILQSDVLVPHGYTEVFLNGKWIKCTPAFNKQLCQKLGTHPLDWDGETDSIFHEYDREGGKFMEYLEDYGTFDDFPVEMAKALMQKEYPHLFEHNGKFLLHELLTK</sequence>
<evidence type="ECO:0000313" key="2">
    <source>
        <dbReference type="EMBL" id="GJM61246.1"/>
    </source>
</evidence>
<protein>
    <recommendedName>
        <fullName evidence="1">Transglutaminase-like domain-containing protein</fullName>
    </recommendedName>
</protein>
<dbReference type="PANTHER" id="PTHR33490:SF3">
    <property type="entry name" value="CONSERVED INTEGRAL MEMBRANE PROTEIN"/>
    <property type="match status" value="1"/>
</dbReference>
<dbReference type="EMBL" id="BQKE01000001">
    <property type="protein sequence ID" value="GJM61246.1"/>
    <property type="molecule type" value="Genomic_DNA"/>
</dbReference>
<gene>
    <name evidence="2" type="ORF">PEDI_17980</name>
</gene>
<evidence type="ECO:0000259" key="1">
    <source>
        <dbReference type="Pfam" id="PF01841"/>
    </source>
</evidence>
<dbReference type="InterPro" id="IPR038765">
    <property type="entry name" value="Papain-like_cys_pep_sf"/>
</dbReference>
<dbReference type="Pfam" id="PF01841">
    <property type="entry name" value="Transglut_core"/>
    <property type="match status" value="1"/>
</dbReference>
<feature type="domain" description="Transglutaminase-like" evidence="1">
    <location>
        <begin position="19"/>
        <end position="135"/>
    </location>
</feature>
<dbReference type="SUPFAM" id="SSF54001">
    <property type="entry name" value="Cysteine proteinases"/>
    <property type="match status" value="1"/>
</dbReference>
<reference evidence="2 3" key="1">
    <citation type="submission" date="2021-12" db="EMBL/GenBank/DDBJ databases">
        <title>Genome sequencing of bacteria with rrn-lacking chromosome and rrn-plasmid.</title>
        <authorList>
            <person name="Anda M."/>
            <person name="Iwasaki W."/>
        </authorList>
    </citation>
    <scope>NUCLEOTIDE SEQUENCE [LARGE SCALE GENOMIC DNA]</scope>
    <source>
        <strain evidence="2 3">NBRC 15940</strain>
    </source>
</reference>
<dbReference type="AlphaFoldDB" id="A0AAN4VY74"/>
<dbReference type="Proteomes" id="UP001310022">
    <property type="component" value="Unassembled WGS sequence"/>
</dbReference>
<dbReference type="Gene3D" id="3.10.620.30">
    <property type="match status" value="1"/>
</dbReference>
<dbReference type="InterPro" id="IPR002931">
    <property type="entry name" value="Transglutaminase-like"/>
</dbReference>
<proteinExistence type="predicted"/>
<dbReference type="PANTHER" id="PTHR33490">
    <property type="entry name" value="BLR5614 PROTEIN-RELATED"/>
    <property type="match status" value="1"/>
</dbReference>
<organism evidence="2 3">
    <name type="scientific">Persicobacter diffluens</name>
    <dbReference type="NCBI Taxonomy" id="981"/>
    <lineage>
        <taxon>Bacteria</taxon>
        <taxon>Pseudomonadati</taxon>
        <taxon>Bacteroidota</taxon>
        <taxon>Cytophagia</taxon>
        <taxon>Cytophagales</taxon>
        <taxon>Persicobacteraceae</taxon>
        <taxon>Persicobacter</taxon>
    </lineage>
</organism>
<name>A0AAN4VY74_9BACT</name>
<comment type="caution">
    <text evidence="2">The sequence shown here is derived from an EMBL/GenBank/DDBJ whole genome shotgun (WGS) entry which is preliminary data.</text>
</comment>